<reference evidence="2" key="1">
    <citation type="submission" date="2014-09" db="EMBL/GenBank/DDBJ databases">
        <authorList>
            <person name="Magalhaes I.L.F."/>
            <person name="Oliveira U."/>
            <person name="Santos F.R."/>
            <person name="Vidigal T.H.D.A."/>
            <person name="Brescovit A.D."/>
            <person name="Santos A.J."/>
        </authorList>
    </citation>
    <scope>NUCLEOTIDE SEQUENCE</scope>
    <source>
        <tissue evidence="2">Shoot tissue taken approximately 20 cm above the soil surface</tissue>
    </source>
</reference>
<dbReference type="AlphaFoldDB" id="A0A0A9FAW0"/>
<protein>
    <submittedName>
        <fullName evidence="2">Uncharacterized protein</fullName>
    </submittedName>
</protein>
<accession>A0A0A9FAW0</accession>
<reference evidence="2" key="2">
    <citation type="journal article" date="2015" name="Data Brief">
        <title>Shoot transcriptome of the giant reed, Arundo donax.</title>
        <authorList>
            <person name="Barrero R.A."/>
            <person name="Guerrero F.D."/>
            <person name="Moolhuijzen P."/>
            <person name="Goolsby J.A."/>
            <person name="Tidwell J."/>
            <person name="Bellgard S.E."/>
            <person name="Bellgard M.I."/>
        </authorList>
    </citation>
    <scope>NUCLEOTIDE SEQUENCE</scope>
    <source>
        <tissue evidence="2">Shoot tissue taken approximately 20 cm above the soil surface</tissue>
    </source>
</reference>
<dbReference type="EMBL" id="GBRH01187761">
    <property type="protein sequence ID" value="JAE10135.1"/>
    <property type="molecule type" value="Transcribed_RNA"/>
</dbReference>
<evidence type="ECO:0000256" key="1">
    <source>
        <dbReference type="SAM" id="MobiDB-lite"/>
    </source>
</evidence>
<name>A0A0A9FAW0_ARUDO</name>
<feature type="region of interest" description="Disordered" evidence="1">
    <location>
        <begin position="40"/>
        <end position="59"/>
    </location>
</feature>
<organism evidence="2">
    <name type="scientific">Arundo donax</name>
    <name type="common">Giant reed</name>
    <name type="synonym">Donax arundinaceus</name>
    <dbReference type="NCBI Taxonomy" id="35708"/>
    <lineage>
        <taxon>Eukaryota</taxon>
        <taxon>Viridiplantae</taxon>
        <taxon>Streptophyta</taxon>
        <taxon>Embryophyta</taxon>
        <taxon>Tracheophyta</taxon>
        <taxon>Spermatophyta</taxon>
        <taxon>Magnoliopsida</taxon>
        <taxon>Liliopsida</taxon>
        <taxon>Poales</taxon>
        <taxon>Poaceae</taxon>
        <taxon>PACMAD clade</taxon>
        <taxon>Arundinoideae</taxon>
        <taxon>Arundineae</taxon>
        <taxon>Arundo</taxon>
    </lineage>
</organism>
<sequence length="156" mass="15740">MLSIDIFQFTPRTSYGEFASAPSIRVTSSNRSASFADAASATTAGGGGPMSKSSSTSSSASRHLRASVISAAAATNSRDGIAGPITLLLGGSSSASTKFGPLEVISSLFCTSKLDDDNSSLFGDTEFSFLLSASLQLADNNGPTISSVGTFFGGNT</sequence>
<evidence type="ECO:0000313" key="2">
    <source>
        <dbReference type="EMBL" id="JAE10135.1"/>
    </source>
</evidence>
<feature type="compositionally biased region" description="Low complexity" evidence="1">
    <location>
        <begin position="50"/>
        <end position="59"/>
    </location>
</feature>
<proteinExistence type="predicted"/>